<dbReference type="Gene3D" id="2.60.40.1180">
    <property type="entry name" value="Golgi alpha-mannosidase II"/>
    <property type="match status" value="1"/>
</dbReference>
<evidence type="ECO:0000313" key="2">
    <source>
        <dbReference type="EMBL" id="KAF2654331.1"/>
    </source>
</evidence>
<keyword evidence="3" id="KW-1185">Reference proteome</keyword>
<dbReference type="InterPro" id="IPR013780">
    <property type="entry name" value="Glyco_hydro_b"/>
</dbReference>
<organism evidence="2 3">
    <name type="scientific">Lophiostoma macrostomum CBS 122681</name>
    <dbReference type="NCBI Taxonomy" id="1314788"/>
    <lineage>
        <taxon>Eukaryota</taxon>
        <taxon>Fungi</taxon>
        <taxon>Dikarya</taxon>
        <taxon>Ascomycota</taxon>
        <taxon>Pezizomycotina</taxon>
        <taxon>Dothideomycetes</taxon>
        <taxon>Pleosporomycetidae</taxon>
        <taxon>Pleosporales</taxon>
        <taxon>Lophiostomataceae</taxon>
        <taxon>Lophiostoma</taxon>
    </lineage>
</organism>
<sequence>MSLTERANTTFTLPASLGNWNTAKVRRLTAPGVDVSTGITLAGQSIDESGKIVGQESVESVIDNEVLVGAGEAVLVTL</sequence>
<proteinExistence type="predicted"/>
<dbReference type="OrthoDB" id="2831684at2759"/>
<dbReference type="AlphaFoldDB" id="A0A6A6T576"/>
<dbReference type="Proteomes" id="UP000799324">
    <property type="component" value="Unassembled WGS sequence"/>
</dbReference>
<gene>
    <name evidence="2" type="ORF">K491DRAFT_476640</name>
</gene>
<feature type="domain" description="Beta-glucuronidase C-terminal" evidence="1">
    <location>
        <begin position="5"/>
        <end position="75"/>
    </location>
</feature>
<dbReference type="EMBL" id="MU004366">
    <property type="protein sequence ID" value="KAF2654331.1"/>
    <property type="molecule type" value="Genomic_DNA"/>
</dbReference>
<dbReference type="GO" id="GO:0016787">
    <property type="term" value="F:hydrolase activity"/>
    <property type="evidence" value="ECO:0007669"/>
    <property type="project" value="UniProtKB-KW"/>
</dbReference>
<name>A0A6A6T576_9PLEO</name>
<keyword evidence="2" id="KW-0378">Hydrolase</keyword>
<evidence type="ECO:0000313" key="3">
    <source>
        <dbReference type="Proteomes" id="UP000799324"/>
    </source>
</evidence>
<protein>
    <submittedName>
        <fullName evidence="2">Glycoside hydrolase family 79 protein</fullName>
    </submittedName>
</protein>
<reference evidence="2" key="1">
    <citation type="journal article" date="2020" name="Stud. Mycol.">
        <title>101 Dothideomycetes genomes: a test case for predicting lifestyles and emergence of pathogens.</title>
        <authorList>
            <person name="Haridas S."/>
            <person name="Albert R."/>
            <person name="Binder M."/>
            <person name="Bloem J."/>
            <person name="Labutti K."/>
            <person name="Salamov A."/>
            <person name="Andreopoulos B."/>
            <person name="Baker S."/>
            <person name="Barry K."/>
            <person name="Bills G."/>
            <person name="Bluhm B."/>
            <person name="Cannon C."/>
            <person name="Castanera R."/>
            <person name="Culley D."/>
            <person name="Daum C."/>
            <person name="Ezra D."/>
            <person name="Gonzalez J."/>
            <person name="Henrissat B."/>
            <person name="Kuo A."/>
            <person name="Liang C."/>
            <person name="Lipzen A."/>
            <person name="Lutzoni F."/>
            <person name="Magnuson J."/>
            <person name="Mondo S."/>
            <person name="Nolan M."/>
            <person name="Ohm R."/>
            <person name="Pangilinan J."/>
            <person name="Park H.-J."/>
            <person name="Ramirez L."/>
            <person name="Alfaro M."/>
            <person name="Sun H."/>
            <person name="Tritt A."/>
            <person name="Yoshinaga Y."/>
            <person name="Zwiers L.-H."/>
            <person name="Turgeon B."/>
            <person name="Goodwin S."/>
            <person name="Spatafora J."/>
            <person name="Crous P."/>
            <person name="Grigoriev I."/>
        </authorList>
    </citation>
    <scope>NUCLEOTIDE SEQUENCE</scope>
    <source>
        <strain evidence="2">CBS 122681</strain>
    </source>
</reference>
<accession>A0A6A6T576</accession>
<dbReference type="InterPro" id="IPR031728">
    <property type="entry name" value="GlcAase_C"/>
</dbReference>
<evidence type="ECO:0000259" key="1">
    <source>
        <dbReference type="Pfam" id="PF16862"/>
    </source>
</evidence>
<dbReference type="Pfam" id="PF16862">
    <property type="entry name" value="Glyco_hydro_79C"/>
    <property type="match status" value="1"/>
</dbReference>